<gene>
    <name evidence="9" type="ORF">METHB2_20135</name>
</gene>
<keyword evidence="2 9" id="KW-0489">Methyltransferase</keyword>
<dbReference type="SUPFAM" id="SSF53335">
    <property type="entry name" value="S-adenosyl-L-methionine-dependent methyltransferases"/>
    <property type="match status" value="1"/>
</dbReference>
<dbReference type="EMBL" id="CADCXN010000047">
    <property type="protein sequence ID" value="CAA9890304.1"/>
    <property type="molecule type" value="Genomic_DNA"/>
</dbReference>
<evidence type="ECO:0000313" key="9">
    <source>
        <dbReference type="EMBL" id="CAA9890304.1"/>
    </source>
</evidence>
<keyword evidence="6" id="KW-0238">DNA-binding</keyword>
<dbReference type="InterPro" id="IPR011639">
    <property type="entry name" value="MethylTrfase_TaqI-like_dom"/>
</dbReference>
<comment type="caution">
    <text evidence="9">The sequence shown here is derived from an EMBL/GenBank/DDBJ whole genome shotgun (WGS) entry which is preliminary data.</text>
</comment>
<dbReference type="Proteomes" id="UP000494216">
    <property type="component" value="Unassembled WGS sequence"/>
</dbReference>
<evidence type="ECO:0000256" key="6">
    <source>
        <dbReference type="ARBA" id="ARBA00023125"/>
    </source>
</evidence>
<evidence type="ECO:0000256" key="2">
    <source>
        <dbReference type="ARBA" id="ARBA00022603"/>
    </source>
</evidence>
<dbReference type="InterPro" id="IPR002052">
    <property type="entry name" value="DNA_methylase_N6_adenine_CS"/>
</dbReference>
<dbReference type="GO" id="GO:0009007">
    <property type="term" value="F:site-specific DNA-methyltransferase (adenine-specific) activity"/>
    <property type="evidence" value="ECO:0007669"/>
    <property type="project" value="UniProtKB-EC"/>
</dbReference>
<keyword evidence="3 9" id="KW-0808">Transferase</keyword>
<keyword evidence="4" id="KW-0949">S-adenosyl-L-methionine</keyword>
<dbReference type="PANTHER" id="PTHR33841">
    <property type="entry name" value="DNA METHYLTRANSFERASE YEEA-RELATED"/>
    <property type="match status" value="1"/>
</dbReference>
<sequence>MRNNLPPSRVRQPSEKPGQMLYDSATSIPDRLSIGQPHIESVEERLVASVHSEPVEEQTPKIINYNPDVLTCLANLSNDEVFTPPELVNQMLDLLPRELWQNPDAKFLDPVTKSGVFLREIAKRLNAGLAEHIPDLQTRLNHIFTQQLYGIAITELTSLLARRSVYCTKKANSAYSICTTFNTEQGNILFSPLEHTWRNGKCTYCGASQEVYARDAGLESHAYQFIHTEQPAYLFGKDMKFDVIIGNPPYQLGDGGAGTSATPIYQLFVKQGIKLNPRFLIMITPARWFSGGKGLDDFRKDMLNDSRIREIHDFPDSSAIFPGVQIKGGICYFLWERDQNGFCRVSSYGTEKLASVMERPLLEKGADSFIRYNEAISIVKKLKAVSCESIMPQISSRKPFGLPTTYKGKSQPFDGSIRLYQNGGLGYVAKDVIATNIEIINKFKVLIPRAGSGSDSFPHPILGKPFVVEPNSACTETYIVAGSYDNEIQANNLASYIKTKFFRFMVLLTKSTQDASSKVYKFVPIQNFSESWTDEKLYAKYGLTTEEIAFIESMIRPMVLADE</sequence>
<evidence type="ECO:0000256" key="1">
    <source>
        <dbReference type="ARBA" id="ARBA00011900"/>
    </source>
</evidence>
<dbReference type="PRINTS" id="PR00507">
    <property type="entry name" value="N12N6MTFRASE"/>
</dbReference>
<dbReference type="PANTHER" id="PTHR33841:SF6">
    <property type="entry name" value="TYPE II METHYLTRANSFERASE M.HINDII"/>
    <property type="match status" value="1"/>
</dbReference>
<accession>A0A8S0XF85</accession>
<proteinExistence type="predicted"/>
<dbReference type="GO" id="GO:0009307">
    <property type="term" value="P:DNA restriction-modification system"/>
    <property type="evidence" value="ECO:0007669"/>
    <property type="project" value="UniProtKB-KW"/>
</dbReference>
<dbReference type="EC" id="2.1.1.72" evidence="1"/>
<name>A0A8S0XF85_9GAMM</name>
<evidence type="ECO:0000256" key="5">
    <source>
        <dbReference type="ARBA" id="ARBA00022747"/>
    </source>
</evidence>
<dbReference type="AlphaFoldDB" id="A0A8S0XF85"/>
<keyword evidence="10" id="KW-1185">Reference proteome</keyword>
<evidence type="ECO:0000313" key="10">
    <source>
        <dbReference type="Proteomes" id="UP000494216"/>
    </source>
</evidence>
<organism evidence="9 10">
    <name type="scientific">Candidatus Methylobacter favarea</name>
    <dbReference type="NCBI Taxonomy" id="2707345"/>
    <lineage>
        <taxon>Bacteria</taxon>
        <taxon>Pseudomonadati</taxon>
        <taxon>Pseudomonadota</taxon>
        <taxon>Gammaproteobacteria</taxon>
        <taxon>Methylococcales</taxon>
        <taxon>Methylococcaceae</taxon>
        <taxon>Methylobacter</taxon>
    </lineage>
</organism>
<dbReference type="InterPro" id="IPR029063">
    <property type="entry name" value="SAM-dependent_MTases_sf"/>
</dbReference>
<evidence type="ECO:0000259" key="8">
    <source>
        <dbReference type="Pfam" id="PF07669"/>
    </source>
</evidence>
<dbReference type="Pfam" id="PF07669">
    <property type="entry name" value="Eco57I"/>
    <property type="match status" value="1"/>
</dbReference>
<dbReference type="GO" id="GO:0003677">
    <property type="term" value="F:DNA binding"/>
    <property type="evidence" value="ECO:0007669"/>
    <property type="project" value="UniProtKB-KW"/>
</dbReference>
<feature type="domain" description="Type II methyltransferase M.TaqI-like" evidence="8">
    <location>
        <begin position="146"/>
        <end position="321"/>
    </location>
</feature>
<dbReference type="PROSITE" id="PS00092">
    <property type="entry name" value="N6_MTASE"/>
    <property type="match status" value="1"/>
</dbReference>
<reference evidence="9 10" key="1">
    <citation type="submission" date="2020-02" db="EMBL/GenBank/DDBJ databases">
        <authorList>
            <person name="Hogendoorn C."/>
        </authorList>
    </citation>
    <scope>NUCLEOTIDE SEQUENCE [LARGE SCALE GENOMIC DNA]</scope>
    <source>
        <strain evidence="9">METHB21</strain>
    </source>
</reference>
<dbReference type="InterPro" id="IPR050953">
    <property type="entry name" value="N4_N6_ade-DNA_methylase"/>
</dbReference>
<keyword evidence="5" id="KW-0680">Restriction system</keyword>
<evidence type="ECO:0000256" key="7">
    <source>
        <dbReference type="ARBA" id="ARBA00047942"/>
    </source>
</evidence>
<protein>
    <recommendedName>
        <fullName evidence="1">site-specific DNA-methyltransferase (adenine-specific)</fullName>
        <ecNumber evidence="1">2.1.1.72</ecNumber>
    </recommendedName>
</protein>
<comment type="catalytic activity">
    <reaction evidence="7">
        <text>a 2'-deoxyadenosine in DNA + S-adenosyl-L-methionine = an N(6)-methyl-2'-deoxyadenosine in DNA + S-adenosyl-L-homocysteine + H(+)</text>
        <dbReference type="Rhea" id="RHEA:15197"/>
        <dbReference type="Rhea" id="RHEA-COMP:12418"/>
        <dbReference type="Rhea" id="RHEA-COMP:12419"/>
        <dbReference type="ChEBI" id="CHEBI:15378"/>
        <dbReference type="ChEBI" id="CHEBI:57856"/>
        <dbReference type="ChEBI" id="CHEBI:59789"/>
        <dbReference type="ChEBI" id="CHEBI:90615"/>
        <dbReference type="ChEBI" id="CHEBI:90616"/>
        <dbReference type="EC" id="2.1.1.72"/>
    </reaction>
</comment>
<evidence type="ECO:0000256" key="3">
    <source>
        <dbReference type="ARBA" id="ARBA00022679"/>
    </source>
</evidence>
<dbReference type="Gene3D" id="3.40.50.150">
    <property type="entry name" value="Vaccinia Virus protein VP39"/>
    <property type="match status" value="1"/>
</dbReference>
<dbReference type="RefSeq" id="WP_217426436.1">
    <property type="nucleotide sequence ID" value="NZ_CADCXN010000047.1"/>
</dbReference>
<evidence type="ECO:0000256" key="4">
    <source>
        <dbReference type="ARBA" id="ARBA00022691"/>
    </source>
</evidence>
<dbReference type="GO" id="GO:0032259">
    <property type="term" value="P:methylation"/>
    <property type="evidence" value="ECO:0007669"/>
    <property type="project" value="UniProtKB-KW"/>
</dbReference>